<evidence type="ECO:0000256" key="2">
    <source>
        <dbReference type="PROSITE-ProRule" id="PRU01360"/>
    </source>
</evidence>
<comment type="subcellular location">
    <subcellularLocation>
        <location evidence="2">Cell outer membrane</location>
        <topology evidence="2">Multi-pass membrane protein</topology>
    </subcellularLocation>
</comment>
<evidence type="ECO:0000313" key="4">
    <source>
        <dbReference type="EMBL" id="MEX6689526.1"/>
    </source>
</evidence>
<dbReference type="Pfam" id="PF13715">
    <property type="entry name" value="CarbopepD_reg_2"/>
    <property type="match status" value="1"/>
</dbReference>
<keyword evidence="2" id="KW-0813">Transport</keyword>
<dbReference type="Proteomes" id="UP001560573">
    <property type="component" value="Unassembled WGS sequence"/>
</dbReference>
<comment type="caution">
    <text evidence="4">The sequence shown here is derived from an EMBL/GenBank/DDBJ whole genome shotgun (WGS) entry which is preliminary data.</text>
</comment>
<reference evidence="4 5" key="1">
    <citation type="submission" date="2023-07" db="EMBL/GenBank/DDBJ databases">
        <authorList>
            <person name="Lian W.-H."/>
        </authorList>
    </citation>
    <scope>NUCLEOTIDE SEQUENCE [LARGE SCALE GENOMIC DNA]</scope>
    <source>
        <strain evidence="4 5">SYSU DXS3180</strain>
    </source>
</reference>
<feature type="domain" description="TonB-dependent receptor plug" evidence="3">
    <location>
        <begin position="151"/>
        <end position="256"/>
    </location>
</feature>
<dbReference type="Pfam" id="PF07715">
    <property type="entry name" value="Plug"/>
    <property type="match status" value="1"/>
</dbReference>
<organism evidence="4 5">
    <name type="scientific">Danxiaibacter flavus</name>
    <dbReference type="NCBI Taxonomy" id="3049108"/>
    <lineage>
        <taxon>Bacteria</taxon>
        <taxon>Pseudomonadati</taxon>
        <taxon>Bacteroidota</taxon>
        <taxon>Chitinophagia</taxon>
        <taxon>Chitinophagales</taxon>
        <taxon>Chitinophagaceae</taxon>
        <taxon>Danxiaibacter</taxon>
    </lineage>
</organism>
<dbReference type="SUPFAM" id="SSF49464">
    <property type="entry name" value="Carboxypeptidase regulatory domain-like"/>
    <property type="match status" value="1"/>
</dbReference>
<proteinExistence type="inferred from homology"/>
<keyword evidence="2" id="KW-0998">Cell outer membrane</keyword>
<gene>
    <name evidence="4" type="ORF">QTN47_18605</name>
</gene>
<dbReference type="PANTHER" id="PTHR30069">
    <property type="entry name" value="TONB-DEPENDENT OUTER MEMBRANE RECEPTOR"/>
    <property type="match status" value="1"/>
</dbReference>
<sequence length="1087" mass="119188">MKLACYCCFLKDNKHLFTPASVVKLALSFVLFSFFTVSAYSQTGSQKNDVVSQSAGKFRGVVMDEAGKPLAGASVQIRGTQTGTQTNENGEFTLNPNDKATSIIVSFVNYESAEINIKGKTSVTVSLKLAMGQSQEVVVVGYTTQKKELLTGSVATVKFGNAETEVPTTMVANVLAGKAAGVSVGNMNGIPGQSSPSVAIHTATSWNSQPVLYVIDGKISGAGDFNNLSPNEIDNVSILKDAATSAVYGSRAAGGVIVVTTKRGKAGKASVNYSFNTGVDTRTKGVQLTSAVQEGKLFNTLAGPFSWSGFWTWSQGDFDYFNSHDLGNGKGWGYDMLKDVWRNPFTQTHQLNVSGGSDKIRYYVGGSYVSQDGFLKNLTFNKYNVRANVTADVSKNFQLFAGVALNNNITHSTTNTGIGDPSGIYRKLLVWQPDQPVWTTGATPGQPVSYGWIGNMGAEVNGQGGNINYNYLKPVITLSGTYKVPFVKGLSAGASFIKSYTENRQHNFMTQYQMANVKTASAQGNQHIWYTDSIVGYQTSSSTNPPYIEQVVTWSEDKQLNFQLNYDRTFADVHHLKAWLIYENYTTSGSGVDAYINGFPVYVTDQWWAAAPQSGQNVNRSTKYSTYTDGRKSWAGQLFYDYAGKYLATFAYRYDGSAKFAPDQRWGVFPSASLGWIISKEKFFRGVRGIELLKLRGSAGLTGNDGVGGWQWQQSYQQGSSAYFGSTPATSTGITYGGIINPALTWEKSLNKNVAVDVNFLKHYSASLEYWNTYTYDILGQRIQTTPPTFSRALPSVNYGKVKGQGLDLTLGYNNMFGKVRFNTSVTASYGYAWNVLKDQNVTYDYQDAIKDGRHTNYIAGYKTEGMLKTQDDLTKLLASKANYTFNGIAPALGQLVYKDINGANNVLGKPDGVVDGNDMVVLKKDNNPIVLGWHFDVGYKGFNLSGTFNGYVKQWKNVSSLAGGVEWNRMWNKWATDMWSPTNTNGSLPYKYSANDGTNGVTSSFSDFWLKNSSFLRLRDLTLSYTIPQAWYQKYGFDNVHIFATGTNLFIISKFNKQYFDPEGGGGDGTAFPIMRSFNAGISVTF</sequence>
<dbReference type="Gene3D" id="2.170.130.10">
    <property type="entry name" value="TonB-dependent receptor, plug domain"/>
    <property type="match status" value="1"/>
</dbReference>
<dbReference type="InterPro" id="IPR023997">
    <property type="entry name" value="TonB-dep_OMP_SusC/RagA_CS"/>
</dbReference>
<dbReference type="NCBIfam" id="TIGR04057">
    <property type="entry name" value="SusC_RagA_signa"/>
    <property type="match status" value="1"/>
</dbReference>
<dbReference type="PANTHER" id="PTHR30069:SF29">
    <property type="entry name" value="HEMOGLOBIN AND HEMOGLOBIN-HAPTOGLOBIN-BINDING PROTEIN 1-RELATED"/>
    <property type="match status" value="1"/>
</dbReference>
<dbReference type="InterPro" id="IPR008969">
    <property type="entry name" value="CarboxyPept-like_regulatory"/>
</dbReference>
<dbReference type="InterPro" id="IPR012910">
    <property type="entry name" value="Plug_dom"/>
</dbReference>
<name>A0ABV3ZI04_9BACT</name>
<dbReference type="NCBIfam" id="TIGR04056">
    <property type="entry name" value="OMP_RagA_SusC"/>
    <property type="match status" value="1"/>
</dbReference>
<protein>
    <submittedName>
        <fullName evidence="4">SusC/RagA family TonB-linked outer membrane protein</fullName>
    </submittedName>
</protein>
<accession>A0ABV3ZI04</accession>
<keyword evidence="5" id="KW-1185">Reference proteome</keyword>
<dbReference type="InterPro" id="IPR037066">
    <property type="entry name" value="Plug_dom_sf"/>
</dbReference>
<keyword evidence="2" id="KW-0472">Membrane</keyword>
<evidence type="ECO:0000313" key="5">
    <source>
        <dbReference type="Proteomes" id="UP001560573"/>
    </source>
</evidence>
<dbReference type="Gene3D" id="2.60.40.1120">
    <property type="entry name" value="Carboxypeptidase-like, regulatory domain"/>
    <property type="match status" value="1"/>
</dbReference>
<comment type="similarity">
    <text evidence="2">Belongs to the TonB-dependent receptor family.</text>
</comment>
<evidence type="ECO:0000256" key="1">
    <source>
        <dbReference type="ARBA" id="ARBA00022729"/>
    </source>
</evidence>
<evidence type="ECO:0000259" key="3">
    <source>
        <dbReference type="Pfam" id="PF07715"/>
    </source>
</evidence>
<keyword evidence="2" id="KW-0812">Transmembrane</keyword>
<dbReference type="InterPro" id="IPR039426">
    <property type="entry name" value="TonB-dep_rcpt-like"/>
</dbReference>
<dbReference type="InterPro" id="IPR023996">
    <property type="entry name" value="TonB-dep_OMP_SusC/RagA"/>
</dbReference>
<dbReference type="EMBL" id="JAULBC010000006">
    <property type="protein sequence ID" value="MEX6689526.1"/>
    <property type="molecule type" value="Genomic_DNA"/>
</dbReference>
<dbReference type="PROSITE" id="PS52016">
    <property type="entry name" value="TONB_DEPENDENT_REC_3"/>
    <property type="match status" value="1"/>
</dbReference>
<keyword evidence="2" id="KW-1134">Transmembrane beta strand</keyword>
<keyword evidence="1" id="KW-0732">Signal</keyword>
<dbReference type="RefSeq" id="WP_369330933.1">
    <property type="nucleotide sequence ID" value="NZ_JAULBC010000006.1"/>
</dbReference>
<dbReference type="SUPFAM" id="SSF56935">
    <property type="entry name" value="Porins"/>
    <property type="match status" value="1"/>
</dbReference>